<proteinExistence type="predicted"/>
<keyword evidence="2" id="KW-1185">Reference proteome</keyword>
<accession>A0A164W1Q2</accession>
<gene>
    <name evidence="1" type="ORF">APZ42_022125</name>
</gene>
<evidence type="ECO:0000313" key="2">
    <source>
        <dbReference type="Proteomes" id="UP000076858"/>
    </source>
</evidence>
<reference evidence="1 2" key="1">
    <citation type="submission" date="2016-03" db="EMBL/GenBank/DDBJ databases">
        <title>EvidentialGene: Evidence-directed Construction of Genes on Genomes.</title>
        <authorList>
            <person name="Gilbert D.G."/>
            <person name="Choi J.-H."/>
            <person name="Mockaitis K."/>
            <person name="Colbourne J."/>
            <person name="Pfrender M."/>
        </authorList>
    </citation>
    <scope>NUCLEOTIDE SEQUENCE [LARGE SCALE GENOMIC DNA]</scope>
    <source>
        <strain evidence="1 2">Xinb3</strain>
        <tissue evidence="1">Complete organism</tissue>
    </source>
</reference>
<evidence type="ECO:0000313" key="1">
    <source>
        <dbReference type="EMBL" id="KZS12869.1"/>
    </source>
</evidence>
<sequence length="73" mass="8539">MECLYKISTRANIAYCMGRIIGHLCSARILTFSLRIVVRCPYMRQVIDVSRSTKKRRKGRVQVKETIMNQFSL</sequence>
<comment type="caution">
    <text evidence="1">The sequence shown here is derived from an EMBL/GenBank/DDBJ whole genome shotgun (WGS) entry which is preliminary data.</text>
</comment>
<organism evidence="1 2">
    <name type="scientific">Daphnia magna</name>
    <dbReference type="NCBI Taxonomy" id="35525"/>
    <lineage>
        <taxon>Eukaryota</taxon>
        <taxon>Metazoa</taxon>
        <taxon>Ecdysozoa</taxon>
        <taxon>Arthropoda</taxon>
        <taxon>Crustacea</taxon>
        <taxon>Branchiopoda</taxon>
        <taxon>Diplostraca</taxon>
        <taxon>Cladocera</taxon>
        <taxon>Anomopoda</taxon>
        <taxon>Daphniidae</taxon>
        <taxon>Daphnia</taxon>
    </lineage>
</organism>
<name>A0A164W1Q2_9CRUS</name>
<dbReference type="AlphaFoldDB" id="A0A164W1Q2"/>
<protein>
    <submittedName>
        <fullName evidence="1">Uncharacterized protein</fullName>
    </submittedName>
</protein>
<dbReference type="EMBL" id="LRGB01001348">
    <property type="protein sequence ID" value="KZS12869.1"/>
    <property type="molecule type" value="Genomic_DNA"/>
</dbReference>
<dbReference type="Proteomes" id="UP000076858">
    <property type="component" value="Unassembled WGS sequence"/>
</dbReference>